<sequence>MITSKFIEDSSLPVLSWCAQFEKQSNALTIRHGSGVDVIGNGFVEGAWDGQFSDFDFIDSSVMCGTGGTVSSDEARFIASTHRLNPIVSIEKAGVIYLSNSIMFVLTAAGEDLDPIYPYYPYDLIKIWRQGDHCPAGEVPLSSQNKLRFHFGALITIQSGGDIQYDFPYAGEEPSDYQEYHATLSQKVKQVVANAQDPARKIQFEPIAALTQGYDSSATCILAKEAGCEDTFCIADSLLSNPSLDTGEENAQRLGMNYSEVDRWDFNSLPYERTAELSLFSLSSYAPVAAAEELLNNRLFITGHRGDLVWDIGKIQAHKNLEHTWARFLSGVNMMEYRLRVGFCILSPATILERHTEAIDRISRSDEMKPWSVDNRYNRPIARRIIEEGGLPRGTFAGKKIGTGHYNFRYSKKDTTPFMIHYGEFLKQSHANVPWTKRAYWKARHWIDDIHWRKLSSDKAKHIRSTPQQRRSPFVYNVSPLKARWHSSFTLQWAFSILKDRYSFNPSSQDE</sequence>
<evidence type="ECO:0000313" key="1">
    <source>
        <dbReference type="EMBL" id="BDS07835.1"/>
    </source>
</evidence>
<dbReference type="AlphaFoldDB" id="A0AAT9FPF2"/>
<protein>
    <recommendedName>
        <fullName evidence="2">Asparagine synthetase domain-containing protein</fullName>
    </recommendedName>
</protein>
<reference evidence="1" key="1">
    <citation type="submission" date="2024-07" db="EMBL/GenBank/DDBJ databases">
        <title>Complete genome sequence of Verrucomicrobiaceae bacterium NT6N.</title>
        <authorList>
            <person name="Huang C."/>
            <person name="Takami H."/>
            <person name="Hamasaki K."/>
        </authorList>
    </citation>
    <scope>NUCLEOTIDE SEQUENCE</scope>
    <source>
        <strain evidence="1">NT6N</strain>
    </source>
</reference>
<proteinExistence type="predicted"/>
<evidence type="ECO:0008006" key="2">
    <source>
        <dbReference type="Google" id="ProtNLM"/>
    </source>
</evidence>
<accession>A0AAT9FPF2</accession>
<dbReference type="EMBL" id="AP026866">
    <property type="protein sequence ID" value="BDS07835.1"/>
    <property type="molecule type" value="Genomic_DNA"/>
</dbReference>
<organism evidence="1">
    <name type="scientific">Oceaniferula spumae</name>
    <dbReference type="NCBI Taxonomy" id="2979115"/>
    <lineage>
        <taxon>Bacteria</taxon>
        <taxon>Pseudomonadati</taxon>
        <taxon>Verrucomicrobiota</taxon>
        <taxon>Verrucomicrobiia</taxon>
        <taxon>Verrucomicrobiales</taxon>
        <taxon>Verrucomicrobiaceae</taxon>
        <taxon>Oceaniferula</taxon>
    </lineage>
</organism>
<gene>
    <name evidence="1" type="ORF">NT6N_28750</name>
</gene>
<dbReference type="KEGG" id="osu:NT6N_28750"/>
<name>A0AAT9FPF2_9BACT</name>